<evidence type="ECO:0000259" key="1">
    <source>
        <dbReference type="Pfam" id="PF07883"/>
    </source>
</evidence>
<dbReference type="EMBL" id="JAYWLC010000008">
    <property type="protein sequence ID" value="MER5172439.1"/>
    <property type="molecule type" value="Genomic_DNA"/>
</dbReference>
<dbReference type="InterPro" id="IPR014710">
    <property type="entry name" value="RmlC-like_jellyroll"/>
</dbReference>
<organism evidence="2 3">
    <name type="scientific">Thioclava kandeliae</name>
    <dbReference type="NCBI Taxonomy" id="3070818"/>
    <lineage>
        <taxon>Bacteria</taxon>
        <taxon>Pseudomonadati</taxon>
        <taxon>Pseudomonadota</taxon>
        <taxon>Alphaproteobacteria</taxon>
        <taxon>Rhodobacterales</taxon>
        <taxon>Paracoccaceae</taxon>
        <taxon>Thioclava</taxon>
    </lineage>
</organism>
<keyword evidence="3" id="KW-1185">Reference proteome</keyword>
<dbReference type="InterPro" id="IPR013096">
    <property type="entry name" value="Cupin_2"/>
</dbReference>
<gene>
    <name evidence="2" type="ORF">VSX56_11700</name>
</gene>
<comment type="caution">
    <text evidence="2">The sequence shown here is derived from an EMBL/GenBank/DDBJ whole genome shotgun (WGS) entry which is preliminary data.</text>
</comment>
<evidence type="ECO:0000313" key="3">
    <source>
        <dbReference type="Proteomes" id="UP001438953"/>
    </source>
</evidence>
<dbReference type="Proteomes" id="UP001438953">
    <property type="component" value="Unassembled WGS sequence"/>
</dbReference>
<dbReference type="InterPro" id="IPR011051">
    <property type="entry name" value="RmlC_Cupin_sf"/>
</dbReference>
<sequence>MKDLNLSPKSPSVRQISVTKADYWSIVEELMPLQGCIEVQQDQPGKEHAWHVHDNDETLVVLEGHAKFYWEGGDQICGPGSVISLPAGVRHGSIAMEDGVRYLIAFQAVDLSQFGADNG</sequence>
<name>A0ABV1SIW2_9RHOB</name>
<dbReference type="SUPFAM" id="SSF51182">
    <property type="entry name" value="RmlC-like cupins"/>
    <property type="match status" value="1"/>
</dbReference>
<dbReference type="RefSeq" id="WP_350937277.1">
    <property type="nucleotide sequence ID" value="NZ_JAYWLC010000008.1"/>
</dbReference>
<feature type="domain" description="Cupin type-2" evidence="1">
    <location>
        <begin position="41"/>
        <end position="98"/>
    </location>
</feature>
<evidence type="ECO:0000313" key="2">
    <source>
        <dbReference type="EMBL" id="MER5172439.1"/>
    </source>
</evidence>
<dbReference type="Pfam" id="PF07883">
    <property type="entry name" value="Cupin_2"/>
    <property type="match status" value="1"/>
</dbReference>
<accession>A0ABV1SIW2</accession>
<dbReference type="Gene3D" id="2.60.120.10">
    <property type="entry name" value="Jelly Rolls"/>
    <property type="match status" value="1"/>
</dbReference>
<protein>
    <submittedName>
        <fullName evidence="2">Cupin domain-containing protein</fullName>
    </submittedName>
</protein>
<proteinExistence type="predicted"/>
<reference evidence="2 3" key="1">
    <citation type="submission" date="2024-06" db="EMBL/GenBank/DDBJ databases">
        <title>Thioclava kandeliae sp. nov. from a rhizosphere soil sample of Kandelia candel in a mangrove.</title>
        <authorList>
            <person name="Mu T."/>
        </authorList>
    </citation>
    <scope>NUCLEOTIDE SEQUENCE [LARGE SCALE GENOMIC DNA]</scope>
    <source>
        <strain evidence="2 3">CPCC 100088</strain>
    </source>
</reference>